<protein>
    <submittedName>
        <fullName evidence="3">SWI/SNF-related matrix-associated actin-dependent regulator of chromatin subfamily A member 5-like isoform X2</fullName>
    </submittedName>
</protein>
<evidence type="ECO:0000313" key="3">
    <source>
        <dbReference type="RefSeq" id="XP_026679953.1"/>
    </source>
</evidence>
<organism evidence="2 3">
    <name type="scientific">Diaphorina citri</name>
    <name type="common">Asian citrus psyllid</name>
    <dbReference type="NCBI Taxonomy" id="121845"/>
    <lineage>
        <taxon>Eukaryota</taxon>
        <taxon>Metazoa</taxon>
        <taxon>Ecdysozoa</taxon>
        <taxon>Arthropoda</taxon>
        <taxon>Hexapoda</taxon>
        <taxon>Insecta</taxon>
        <taxon>Pterygota</taxon>
        <taxon>Neoptera</taxon>
        <taxon>Paraneoptera</taxon>
        <taxon>Hemiptera</taxon>
        <taxon>Sternorrhyncha</taxon>
        <taxon>Psylloidea</taxon>
        <taxon>Psyllidae</taxon>
        <taxon>Diaphorininae</taxon>
        <taxon>Diaphorina</taxon>
    </lineage>
</organism>
<sequence length="85" mass="9824">MLNIIRHGADHVFAGKDSEITDEDIDVILERCEAKTEELNKKFEQLGESSLRDFTLDAPTQSVYKFEGRYIFIGLIVIFRLFITL</sequence>
<keyword evidence="2" id="KW-1185">Reference proteome</keyword>
<dbReference type="GeneID" id="113467766"/>
<evidence type="ECO:0000313" key="2">
    <source>
        <dbReference type="Proteomes" id="UP000079169"/>
    </source>
</evidence>
<evidence type="ECO:0000256" key="1">
    <source>
        <dbReference type="SAM" id="Phobius"/>
    </source>
</evidence>
<dbReference type="Proteomes" id="UP000079169">
    <property type="component" value="Unplaced"/>
</dbReference>
<name>A0A3Q0IZ41_DIACI</name>
<proteinExistence type="predicted"/>
<keyword evidence="1" id="KW-0472">Membrane</keyword>
<keyword evidence="1" id="KW-0812">Transmembrane</keyword>
<reference evidence="3" key="1">
    <citation type="submission" date="2025-08" db="UniProtKB">
        <authorList>
            <consortium name="RefSeq"/>
        </authorList>
    </citation>
    <scope>IDENTIFICATION</scope>
</reference>
<accession>A0A3Q0IZ41</accession>
<keyword evidence="1" id="KW-1133">Transmembrane helix</keyword>
<dbReference type="AlphaFoldDB" id="A0A3Q0IZ41"/>
<gene>
    <name evidence="3" type="primary">LOC113467766</name>
</gene>
<feature type="transmembrane region" description="Helical" evidence="1">
    <location>
        <begin position="66"/>
        <end position="83"/>
    </location>
</feature>
<dbReference type="RefSeq" id="XP_026679953.1">
    <property type="nucleotide sequence ID" value="XM_026824152.1"/>
</dbReference>